<proteinExistence type="inferred from homology"/>
<dbReference type="SMART" id="SM00829">
    <property type="entry name" value="PKS_ER"/>
    <property type="match status" value="1"/>
</dbReference>
<keyword evidence="1 4" id="KW-0479">Metal-binding</keyword>
<evidence type="ECO:0000256" key="2">
    <source>
        <dbReference type="ARBA" id="ARBA00022833"/>
    </source>
</evidence>
<evidence type="ECO:0000256" key="3">
    <source>
        <dbReference type="ARBA" id="ARBA00023002"/>
    </source>
</evidence>
<organism evidence="6 7">
    <name type="scientific">Candidatus Polarisedimenticola svalbardensis</name>
    <dbReference type="NCBI Taxonomy" id="2886004"/>
    <lineage>
        <taxon>Bacteria</taxon>
        <taxon>Pseudomonadati</taxon>
        <taxon>Acidobacteriota</taxon>
        <taxon>Candidatus Polarisedimenticolia</taxon>
        <taxon>Candidatus Polarisedimenticolales</taxon>
        <taxon>Candidatus Polarisedimenticolaceae</taxon>
        <taxon>Candidatus Polarisedimenticola</taxon>
    </lineage>
</organism>
<evidence type="ECO:0000259" key="5">
    <source>
        <dbReference type="SMART" id="SM00829"/>
    </source>
</evidence>
<keyword evidence="3" id="KW-0560">Oxidoreductase</keyword>
<sequence>MLAAVYHSNRDIRVDEVPRPIAGSGELLMKIEASGICGSDVMEWYRIKKAPIVLGHEVAGLVEQVGEGVDGFNTGDRIVATHHVPCNTCRYCRTGRHSVCDTLRTTTFHPGGFAQYVRLPPINVDRGVVRIPDHVSYEEASFVEPLACVVRALRISGLTPGMSVAVLGSGVSGILMIQAAKAMGAGEILATDLSDYRLKQAERFGATRVERADRLDSSAFKADQVLVCAAAAPAVTQALELVDKGGTILFFAPMEPGSTYPMPMFDIWNKNARIVHSYAGPPADMATAMDLIAAKRIDVAGMITHRLPLKETAKGFDLMLKGADSLKIVIEPWQ</sequence>
<dbReference type="InterPro" id="IPR020843">
    <property type="entry name" value="ER"/>
</dbReference>
<dbReference type="Pfam" id="PF00107">
    <property type="entry name" value="ADH_zinc_N"/>
    <property type="match status" value="1"/>
</dbReference>
<dbReference type="SUPFAM" id="SSF51735">
    <property type="entry name" value="NAD(P)-binding Rossmann-fold domains"/>
    <property type="match status" value="1"/>
</dbReference>
<dbReference type="SUPFAM" id="SSF50129">
    <property type="entry name" value="GroES-like"/>
    <property type="match status" value="1"/>
</dbReference>
<dbReference type="PANTHER" id="PTHR43401">
    <property type="entry name" value="L-THREONINE 3-DEHYDROGENASE"/>
    <property type="match status" value="1"/>
</dbReference>
<accession>A0A8J6Y0X5</accession>
<dbReference type="InterPro" id="IPR011032">
    <property type="entry name" value="GroES-like_sf"/>
</dbReference>
<dbReference type="Pfam" id="PF08240">
    <property type="entry name" value="ADH_N"/>
    <property type="match status" value="1"/>
</dbReference>
<dbReference type="InterPro" id="IPR013154">
    <property type="entry name" value="ADH-like_N"/>
</dbReference>
<feature type="domain" description="Enoyl reductase (ER)" evidence="5">
    <location>
        <begin position="7"/>
        <end position="330"/>
    </location>
</feature>
<evidence type="ECO:0000313" key="6">
    <source>
        <dbReference type="EMBL" id="MBD3868303.1"/>
    </source>
</evidence>
<dbReference type="PANTHER" id="PTHR43401:SF2">
    <property type="entry name" value="L-THREONINE 3-DEHYDROGENASE"/>
    <property type="match status" value="1"/>
</dbReference>
<comment type="similarity">
    <text evidence="4">Belongs to the zinc-containing alcohol dehydrogenase family.</text>
</comment>
<keyword evidence="2 4" id="KW-0862">Zinc</keyword>
<dbReference type="InterPro" id="IPR050129">
    <property type="entry name" value="Zn_alcohol_dh"/>
</dbReference>
<dbReference type="InterPro" id="IPR013149">
    <property type="entry name" value="ADH-like_C"/>
</dbReference>
<dbReference type="EMBL" id="JACXWD010000027">
    <property type="protein sequence ID" value="MBD3868303.1"/>
    <property type="molecule type" value="Genomic_DNA"/>
</dbReference>
<dbReference type="GO" id="GO:0016616">
    <property type="term" value="F:oxidoreductase activity, acting on the CH-OH group of donors, NAD or NADP as acceptor"/>
    <property type="evidence" value="ECO:0007669"/>
    <property type="project" value="UniProtKB-ARBA"/>
</dbReference>
<evidence type="ECO:0000313" key="7">
    <source>
        <dbReference type="Proteomes" id="UP000648239"/>
    </source>
</evidence>
<comment type="cofactor">
    <cofactor evidence="4">
        <name>Zn(2+)</name>
        <dbReference type="ChEBI" id="CHEBI:29105"/>
    </cofactor>
</comment>
<dbReference type="PROSITE" id="PS00059">
    <property type="entry name" value="ADH_ZINC"/>
    <property type="match status" value="1"/>
</dbReference>
<dbReference type="GO" id="GO:0008270">
    <property type="term" value="F:zinc ion binding"/>
    <property type="evidence" value="ECO:0007669"/>
    <property type="project" value="InterPro"/>
</dbReference>
<dbReference type="AlphaFoldDB" id="A0A8J6Y0X5"/>
<comment type="caution">
    <text evidence="6">The sequence shown here is derived from an EMBL/GenBank/DDBJ whole genome shotgun (WGS) entry which is preliminary data.</text>
</comment>
<dbReference type="Proteomes" id="UP000648239">
    <property type="component" value="Unassembled WGS sequence"/>
</dbReference>
<protein>
    <submittedName>
        <fullName evidence="6">Alcohol dehydrogenase catalytic domain-containing protein</fullName>
    </submittedName>
</protein>
<dbReference type="InterPro" id="IPR036291">
    <property type="entry name" value="NAD(P)-bd_dom_sf"/>
</dbReference>
<evidence type="ECO:0000256" key="1">
    <source>
        <dbReference type="ARBA" id="ARBA00022723"/>
    </source>
</evidence>
<name>A0A8J6Y0X5_9BACT</name>
<dbReference type="Gene3D" id="3.90.180.10">
    <property type="entry name" value="Medium-chain alcohol dehydrogenases, catalytic domain"/>
    <property type="match status" value="1"/>
</dbReference>
<dbReference type="InterPro" id="IPR002328">
    <property type="entry name" value="ADH_Zn_CS"/>
</dbReference>
<evidence type="ECO:0000256" key="4">
    <source>
        <dbReference type="RuleBase" id="RU361277"/>
    </source>
</evidence>
<reference evidence="6 7" key="1">
    <citation type="submission" date="2020-08" db="EMBL/GenBank/DDBJ databases">
        <title>Acidobacteriota in marine sediments use diverse sulfur dissimilation pathways.</title>
        <authorList>
            <person name="Wasmund K."/>
        </authorList>
    </citation>
    <scope>NUCLEOTIDE SEQUENCE [LARGE SCALE GENOMIC DNA]</scope>
    <source>
        <strain evidence="6">MAG AM4</strain>
    </source>
</reference>
<dbReference type="Gene3D" id="3.40.50.720">
    <property type="entry name" value="NAD(P)-binding Rossmann-like Domain"/>
    <property type="match status" value="1"/>
</dbReference>
<gene>
    <name evidence="6" type="ORF">IFK94_09270</name>
</gene>